<accession>A7E5U9</accession>
<sequence>MSIELEYFLCKNRKDSKCCRREHRCNNEPVI</sequence>
<dbReference type="AlphaFoldDB" id="A7E5U9"/>
<dbReference type="HOGENOM" id="CLU_3399618_0_0_1"/>
<proteinExistence type="predicted"/>
<organism evidence="1 2">
    <name type="scientific">Sclerotinia sclerotiorum (strain ATCC 18683 / 1980 / Ss-1)</name>
    <name type="common">White mold</name>
    <name type="synonym">Whetzelinia sclerotiorum</name>
    <dbReference type="NCBI Taxonomy" id="665079"/>
    <lineage>
        <taxon>Eukaryota</taxon>
        <taxon>Fungi</taxon>
        <taxon>Dikarya</taxon>
        <taxon>Ascomycota</taxon>
        <taxon>Pezizomycotina</taxon>
        <taxon>Leotiomycetes</taxon>
        <taxon>Helotiales</taxon>
        <taxon>Sclerotiniaceae</taxon>
        <taxon>Sclerotinia</taxon>
    </lineage>
</organism>
<name>A7E5U9_SCLS1</name>
<dbReference type="InParanoid" id="A7E5U9"/>
<gene>
    <name evidence="1" type="ORF">SS1G_00674</name>
</gene>
<evidence type="ECO:0000313" key="2">
    <source>
        <dbReference type="Proteomes" id="UP000001312"/>
    </source>
</evidence>
<keyword evidence="2" id="KW-1185">Reference proteome</keyword>
<dbReference type="Proteomes" id="UP000001312">
    <property type="component" value="Unassembled WGS sequence"/>
</dbReference>
<dbReference type="EMBL" id="CH476621">
    <property type="protein sequence ID" value="EDN91271.1"/>
    <property type="molecule type" value="Genomic_DNA"/>
</dbReference>
<reference evidence="2" key="1">
    <citation type="journal article" date="2011" name="PLoS Genet.">
        <title>Genomic analysis of the necrotrophic fungal pathogens Sclerotinia sclerotiorum and Botrytis cinerea.</title>
        <authorList>
            <person name="Amselem J."/>
            <person name="Cuomo C.A."/>
            <person name="van Kan J.A."/>
            <person name="Viaud M."/>
            <person name="Benito E.P."/>
            <person name="Couloux A."/>
            <person name="Coutinho P.M."/>
            <person name="de Vries R.P."/>
            <person name="Dyer P.S."/>
            <person name="Fillinger S."/>
            <person name="Fournier E."/>
            <person name="Gout L."/>
            <person name="Hahn M."/>
            <person name="Kohn L."/>
            <person name="Lapalu N."/>
            <person name="Plummer K.M."/>
            <person name="Pradier J.M."/>
            <person name="Quevillon E."/>
            <person name="Sharon A."/>
            <person name="Simon A."/>
            <person name="ten Have A."/>
            <person name="Tudzynski B."/>
            <person name="Tudzynski P."/>
            <person name="Wincker P."/>
            <person name="Andrew M."/>
            <person name="Anthouard V."/>
            <person name="Beever R.E."/>
            <person name="Beffa R."/>
            <person name="Benoit I."/>
            <person name="Bouzid O."/>
            <person name="Brault B."/>
            <person name="Chen Z."/>
            <person name="Choquer M."/>
            <person name="Collemare J."/>
            <person name="Cotton P."/>
            <person name="Danchin E.G."/>
            <person name="Da Silva C."/>
            <person name="Gautier A."/>
            <person name="Giraud C."/>
            <person name="Giraud T."/>
            <person name="Gonzalez C."/>
            <person name="Grossetete S."/>
            <person name="Guldener U."/>
            <person name="Henrissat B."/>
            <person name="Howlett B.J."/>
            <person name="Kodira C."/>
            <person name="Kretschmer M."/>
            <person name="Lappartient A."/>
            <person name="Leroch M."/>
            <person name="Levis C."/>
            <person name="Mauceli E."/>
            <person name="Neuveglise C."/>
            <person name="Oeser B."/>
            <person name="Pearson M."/>
            <person name="Poulain J."/>
            <person name="Poussereau N."/>
            <person name="Quesneville H."/>
            <person name="Rascle C."/>
            <person name="Schumacher J."/>
            <person name="Segurens B."/>
            <person name="Sexton A."/>
            <person name="Silva E."/>
            <person name="Sirven C."/>
            <person name="Soanes D.M."/>
            <person name="Talbot N.J."/>
            <person name="Templeton M."/>
            <person name="Yandava C."/>
            <person name="Yarden O."/>
            <person name="Zeng Q."/>
            <person name="Rollins J.A."/>
            <person name="Lebrun M.H."/>
            <person name="Dickman M."/>
        </authorList>
    </citation>
    <scope>NUCLEOTIDE SEQUENCE [LARGE SCALE GENOMIC DNA]</scope>
    <source>
        <strain evidence="2">ATCC 18683 / 1980 / Ss-1</strain>
    </source>
</reference>
<dbReference type="KEGG" id="ssl:SS1G_00674"/>
<dbReference type="GeneID" id="5494463"/>
<dbReference type="RefSeq" id="XP_001598585.1">
    <property type="nucleotide sequence ID" value="XM_001598535.1"/>
</dbReference>
<protein>
    <submittedName>
        <fullName evidence="1">Uncharacterized protein</fullName>
    </submittedName>
</protein>
<evidence type="ECO:0000313" key="1">
    <source>
        <dbReference type="EMBL" id="EDN91271.1"/>
    </source>
</evidence>